<dbReference type="SUPFAM" id="SSF56784">
    <property type="entry name" value="HAD-like"/>
    <property type="match status" value="1"/>
</dbReference>
<dbReference type="GO" id="GO:0016787">
    <property type="term" value="F:hydrolase activity"/>
    <property type="evidence" value="ECO:0007669"/>
    <property type="project" value="UniProtKB-KW"/>
</dbReference>
<dbReference type="Proteomes" id="UP000253410">
    <property type="component" value="Unassembled WGS sequence"/>
</dbReference>
<dbReference type="InterPro" id="IPR023214">
    <property type="entry name" value="HAD_sf"/>
</dbReference>
<keyword evidence="1" id="KW-0378">Hydrolase</keyword>
<accession>A0A365XYJ1</accession>
<sequence length="326" mass="37746">MIKLFRGVALLWIICTWLLPLSGRAQGDPLPSWNDGYAKEAIIRFVTAVTTEHSAQYVPPEDRIATFDNDGTLWAEKPVVQEMFVMYRINQMVMQHPALRNKQPFKAIIDRDKKFLKNMGRKELLELMDLTHTGMTEADFRKVALQFFESVRHPVLNVPIAQLVYQPQVELLNYLRYNQFKTFICSGGTAEFMRTISWQYYGIPPEQVIGSSFRYQYVDSAGVNDIIRLKGLSTLNDKKEKPVNIQYYIGKRPILACGNVGGGGDIYMLRFCQGNTYPSLQLLIHHDDDDREFAYEEDDNLSLNWAHQYGWNVISIKNDWQVVFVR</sequence>
<comment type="caution">
    <text evidence="1">The sequence shown here is derived from an EMBL/GenBank/DDBJ whole genome shotgun (WGS) entry which is preliminary data.</text>
</comment>
<gene>
    <name evidence="1" type="ORF">DF182_02195</name>
</gene>
<dbReference type="RefSeq" id="WP_113614044.1">
    <property type="nucleotide sequence ID" value="NZ_QFFJ01000001.1"/>
</dbReference>
<reference evidence="1 2" key="1">
    <citation type="submission" date="2018-05" db="EMBL/GenBank/DDBJ databases">
        <title>Chitinophaga sp. K3CV102501T nov., isolated from isolated from a monsoon evergreen broad-leaved forest soil.</title>
        <authorList>
            <person name="Lv Y."/>
        </authorList>
    </citation>
    <scope>NUCLEOTIDE SEQUENCE [LARGE SCALE GENOMIC DNA]</scope>
    <source>
        <strain evidence="1 2">GDMCC 1.1325</strain>
    </source>
</reference>
<organism evidence="1 2">
    <name type="scientific">Chitinophaga flava</name>
    <dbReference type="NCBI Taxonomy" id="2259036"/>
    <lineage>
        <taxon>Bacteria</taxon>
        <taxon>Pseudomonadati</taxon>
        <taxon>Bacteroidota</taxon>
        <taxon>Chitinophagia</taxon>
        <taxon>Chitinophagales</taxon>
        <taxon>Chitinophagaceae</taxon>
        <taxon>Chitinophaga</taxon>
    </lineage>
</organism>
<dbReference type="OrthoDB" id="9799365at2"/>
<name>A0A365XYJ1_9BACT</name>
<dbReference type="Gene3D" id="3.40.50.1000">
    <property type="entry name" value="HAD superfamily/HAD-like"/>
    <property type="match status" value="1"/>
</dbReference>
<evidence type="ECO:0000313" key="1">
    <source>
        <dbReference type="EMBL" id="RBL91449.1"/>
    </source>
</evidence>
<dbReference type="InterPro" id="IPR036412">
    <property type="entry name" value="HAD-like_sf"/>
</dbReference>
<keyword evidence="2" id="KW-1185">Reference proteome</keyword>
<proteinExistence type="predicted"/>
<dbReference type="AlphaFoldDB" id="A0A365XYJ1"/>
<evidence type="ECO:0000313" key="2">
    <source>
        <dbReference type="Proteomes" id="UP000253410"/>
    </source>
</evidence>
<dbReference type="Pfam" id="PF12710">
    <property type="entry name" value="HAD"/>
    <property type="match status" value="1"/>
</dbReference>
<dbReference type="EMBL" id="QFFJ01000001">
    <property type="protein sequence ID" value="RBL91449.1"/>
    <property type="molecule type" value="Genomic_DNA"/>
</dbReference>
<protein>
    <submittedName>
        <fullName evidence="1">Haloacid dehalogenase-like hydrolase</fullName>
    </submittedName>
</protein>